<keyword evidence="3" id="KW-1185">Reference proteome</keyword>
<proteinExistence type="predicted"/>
<name>A0A9N7UY23_PLEPL</name>
<organism evidence="2 3">
    <name type="scientific">Pleuronectes platessa</name>
    <name type="common">European plaice</name>
    <dbReference type="NCBI Taxonomy" id="8262"/>
    <lineage>
        <taxon>Eukaryota</taxon>
        <taxon>Metazoa</taxon>
        <taxon>Chordata</taxon>
        <taxon>Craniata</taxon>
        <taxon>Vertebrata</taxon>
        <taxon>Euteleostomi</taxon>
        <taxon>Actinopterygii</taxon>
        <taxon>Neopterygii</taxon>
        <taxon>Teleostei</taxon>
        <taxon>Neoteleostei</taxon>
        <taxon>Acanthomorphata</taxon>
        <taxon>Carangaria</taxon>
        <taxon>Pleuronectiformes</taxon>
        <taxon>Pleuronectoidei</taxon>
        <taxon>Pleuronectidae</taxon>
        <taxon>Pleuronectes</taxon>
    </lineage>
</organism>
<reference evidence="2" key="1">
    <citation type="submission" date="2020-03" db="EMBL/GenBank/DDBJ databases">
        <authorList>
            <person name="Weist P."/>
        </authorList>
    </citation>
    <scope>NUCLEOTIDE SEQUENCE</scope>
</reference>
<evidence type="ECO:0000313" key="2">
    <source>
        <dbReference type="EMBL" id="CAB1439142.1"/>
    </source>
</evidence>
<evidence type="ECO:0000256" key="1">
    <source>
        <dbReference type="SAM" id="SignalP"/>
    </source>
</evidence>
<evidence type="ECO:0008006" key="4">
    <source>
        <dbReference type="Google" id="ProtNLM"/>
    </source>
</evidence>
<evidence type="ECO:0000313" key="3">
    <source>
        <dbReference type="Proteomes" id="UP001153269"/>
    </source>
</evidence>
<protein>
    <recommendedName>
        <fullName evidence="4">Secreted protein</fullName>
    </recommendedName>
</protein>
<keyword evidence="1" id="KW-0732">Signal</keyword>
<dbReference type="AlphaFoldDB" id="A0A9N7UY23"/>
<gene>
    <name evidence="2" type="ORF">PLEPLA_LOCUS26972</name>
</gene>
<feature type="chain" id="PRO_5040133275" description="Secreted protein" evidence="1">
    <location>
        <begin position="20"/>
        <end position="168"/>
    </location>
</feature>
<sequence>MAAFVSGMCWLHFCMVTRSGDPSSIFKAPLLQLCDILQALSWSGGVMIDAVRPDGGLILKDTCGLTGRAVLCLKSVCHRGATQQGTLGGCPSSGEGGRAGADEVKCSRHNKILIKTSSFIPSSAGRGRSERAGLSGLCCRVADRADGLGASTSCEGLTFRFKRRTSRE</sequence>
<accession>A0A9N7UY23</accession>
<feature type="signal peptide" evidence="1">
    <location>
        <begin position="1"/>
        <end position="19"/>
    </location>
</feature>
<dbReference type="EMBL" id="CADEAL010002236">
    <property type="protein sequence ID" value="CAB1439142.1"/>
    <property type="molecule type" value="Genomic_DNA"/>
</dbReference>
<comment type="caution">
    <text evidence="2">The sequence shown here is derived from an EMBL/GenBank/DDBJ whole genome shotgun (WGS) entry which is preliminary data.</text>
</comment>
<dbReference type="Proteomes" id="UP001153269">
    <property type="component" value="Unassembled WGS sequence"/>
</dbReference>